<protein>
    <recommendedName>
        <fullName evidence="4">DUF4232 domain-containing protein</fullName>
    </recommendedName>
</protein>
<accession>A0A4Q9HV61</accession>
<comment type="caution">
    <text evidence="2">The sequence shown here is derived from an EMBL/GenBank/DDBJ whole genome shotgun (WGS) entry which is preliminary data.</text>
</comment>
<dbReference type="AlphaFoldDB" id="A0A4Q9HV61"/>
<feature type="region of interest" description="Disordered" evidence="1">
    <location>
        <begin position="1"/>
        <end position="94"/>
    </location>
</feature>
<keyword evidence="3" id="KW-1185">Reference proteome</keyword>
<evidence type="ECO:0008006" key="4">
    <source>
        <dbReference type="Google" id="ProtNLM"/>
    </source>
</evidence>
<dbReference type="EMBL" id="SIXH01000118">
    <property type="protein sequence ID" value="TBO58765.1"/>
    <property type="molecule type" value="Genomic_DNA"/>
</dbReference>
<feature type="compositionally biased region" description="Basic and acidic residues" evidence="1">
    <location>
        <begin position="60"/>
        <end position="69"/>
    </location>
</feature>
<reference evidence="2 3" key="1">
    <citation type="submission" date="2019-02" db="EMBL/GenBank/DDBJ databases">
        <title>Draft Genome Sequence of Streptomyces sp. AM-2504, identified by 16S rRNA comparative analysis as a Streptomyces Kasugaensis strain.</title>
        <authorList>
            <person name="Napolioni V."/>
            <person name="Giuliodori A.M."/>
            <person name="Spurio R."/>
            <person name="Fabbretti A."/>
        </authorList>
    </citation>
    <scope>NUCLEOTIDE SEQUENCE [LARGE SCALE GENOMIC DNA]</scope>
    <source>
        <strain evidence="2 3">AM-2504</strain>
    </source>
</reference>
<proteinExistence type="predicted"/>
<sequence length="279" mass="26836">MVHVVSLGDNPEDRPANAASSQRAHGGAEGAHGEGTEQAGPRPTGKDGRKPDAGAPAEKGAAKEQDGQGHEAGAGTPDPHATMDVSSPVCGRQQLGNGTGTVGAADSAGRVYGAFRVVNTSASACTVDGGGAVGLVAQGATKPDRVHVVDHTSGDDATGLPDPATAPGKLVLKPGEAYEIKFAWIPESGGSTTGCVNPGPSPTPLPSKAPGETTPAASSVAGDGGGQAGGSDGPGDGGAVPGAVLLSHTPEAGEPAAADAKIPDACAGTVYRTGALAAK</sequence>
<evidence type="ECO:0000313" key="3">
    <source>
        <dbReference type="Proteomes" id="UP000292452"/>
    </source>
</evidence>
<evidence type="ECO:0000313" key="2">
    <source>
        <dbReference type="EMBL" id="TBO58765.1"/>
    </source>
</evidence>
<dbReference type="OrthoDB" id="3872225at2"/>
<feature type="region of interest" description="Disordered" evidence="1">
    <location>
        <begin position="189"/>
        <end position="258"/>
    </location>
</feature>
<dbReference type="Proteomes" id="UP000292452">
    <property type="component" value="Unassembled WGS sequence"/>
</dbReference>
<evidence type="ECO:0000256" key="1">
    <source>
        <dbReference type="SAM" id="MobiDB-lite"/>
    </source>
</evidence>
<organism evidence="2 3">
    <name type="scientific">Streptomyces kasugaensis</name>
    <dbReference type="NCBI Taxonomy" id="1946"/>
    <lineage>
        <taxon>Bacteria</taxon>
        <taxon>Bacillati</taxon>
        <taxon>Actinomycetota</taxon>
        <taxon>Actinomycetes</taxon>
        <taxon>Kitasatosporales</taxon>
        <taxon>Streptomycetaceae</taxon>
        <taxon>Streptomyces</taxon>
    </lineage>
</organism>
<gene>
    <name evidence="2" type="ORF">EYS09_15800</name>
</gene>
<name>A0A4Q9HV61_STRKA</name>
<feature type="compositionally biased region" description="Gly residues" evidence="1">
    <location>
        <begin position="222"/>
        <end position="240"/>
    </location>
</feature>